<dbReference type="GO" id="GO:0000333">
    <property type="term" value="C:telomerase catalytic core complex"/>
    <property type="evidence" value="ECO:0007669"/>
    <property type="project" value="TreeGrafter"/>
</dbReference>
<gene>
    <name evidence="16" type="ORF">SeLEV6574_g06115</name>
    <name evidence="17" type="ORF">SeMB42_g05053</name>
</gene>
<evidence type="ECO:0000313" key="19">
    <source>
        <dbReference type="Proteomes" id="UP000320475"/>
    </source>
</evidence>
<evidence type="ECO:0000256" key="10">
    <source>
        <dbReference type="ARBA" id="ARBA00022918"/>
    </source>
</evidence>
<keyword evidence="7 13" id="KW-0479">Metal-binding</keyword>
<dbReference type="GO" id="GO:0046872">
    <property type="term" value="F:metal ion binding"/>
    <property type="evidence" value="ECO:0007669"/>
    <property type="project" value="UniProtKB-KW"/>
</dbReference>
<evidence type="ECO:0000313" key="17">
    <source>
        <dbReference type="EMBL" id="TPX42623.1"/>
    </source>
</evidence>
<feature type="region of interest" description="Disordered" evidence="14">
    <location>
        <begin position="233"/>
        <end position="273"/>
    </location>
</feature>
<feature type="domain" description="Reverse transcriptase" evidence="15">
    <location>
        <begin position="620"/>
        <end position="967"/>
    </location>
</feature>
<dbReference type="Gene3D" id="3.30.70.2630">
    <property type="match status" value="1"/>
</dbReference>
<evidence type="ECO:0000256" key="2">
    <source>
        <dbReference type="ARBA" id="ARBA00012493"/>
    </source>
</evidence>
<keyword evidence="11 13" id="KW-0539">Nucleus</keyword>
<evidence type="ECO:0000256" key="4">
    <source>
        <dbReference type="ARBA" id="ARBA00022454"/>
    </source>
</evidence>
<evidence type="ECO:0000256" key="6">
    <source>
        <dbReference type="ARBA" id="ARBA00022695"/>
    </source>
</evidence>
<dbReference type="GO" id="GO:0070034">
    <property type="term" value="F:telomerase RNA binding"/>
    <property type="evidence" value="ECO:0007669"/>
    <property type="project" value="TreeGrafter"/>
</dbReference>
<evidence type="ECO:0000256" key="11">
    <source>
        <dbReference type="ARBA" id="ARBA00023242"/>
    </source>
</evidence>
<keyword evidence="18" id="KW-1185">Reference proteome</keyword>
<proteinExistence type="inferred from homology"/>
<keyword evidence="5 13" id="KW-0808">Transferase</keyword>
<feature type="region of interest" description="Disordered" evidence="14">
    <location>
        <begin position="662"/>
        <end position="681"/>
    </location>
</feature>
<comment type="similarity">
    <text evidence="1 13">Belongs to the reverse transcriptase family. Telomerase subfamily.</text>
</comment>
<dbReference type="PROSITE" id="PS50878">
    <property type="entry name" value="RT_POL"/>
    <property type="match status" value="1"/>
</dbReference>
<dbReference type="AlphaFoldDB" id="A0A507CQI4"/>
<dbReference type="InterPro" id="IPR000477">
    <property type="entry name" value="RT_dom"/>
</dbReference>
<dbReference type="OrthoDB" id="289721at2759"/>
<dbReference type="InterPro" id="IPR003545">
    <property type="entry name" value="Telomerase_RT"/>
</dbReference>
<dbReference type="SUPFAM" id="SSF56672">
    <property type="entry name" value="DNA/RNA polymerases"/>
    <property type="match status" value="1"/>
</dbReference>
<dbReference type="InterPro" id="IPR021891">
    <property type="entry name" value="Telomerase_RBD"/>
</dbReference>
<evidence type="ECO:0000256" key="14">
    <source>
        <dbReference type="SAM" id="MobiDB-lite"/>
    </source>
</evidence>
<dbReference type="PANTHER" id="PTHR12066">
    <property type="entry name" value="TELOMERASE REVERSE TRANSCRIPTASE"/>
    <property type="match status" value="1"/>
</dbReference>
<dbReference type="EMBL" id="QEAM01000324">
    <property type="protein sequence ID" value="TPX41394.1"/>
    <property type="molecule type" value="Genomic_DNA"/>
</dbReference>
<dbReference type="SMART" id="SM00975">
    <property type="entry name" value="Telomerase_RBD"/>
    <property type="match status" value="1"/>
</dbReference>
<dbReference type="PRINTS" id="PR01365">
    <property type="entry name" value="TELOMERASERT"/>
</dbReference>
<evidence type="ECO:0000313" key="16">
    <source>
        <dbReference type="EMBL" id="TPX41394.1"/>
    </source>
</evidence>
<dbReference type="GO" id="GO:0042162">
    <property type="term" value="F:telomeric DNA binding"/>
    <property type="evidence" value="ECO:0007669"/>
    <property type="project" value="TreeGrafter"/>
</dbReference>
<evidence type="ECO:0000256" key="12">
    <source>
        <dbReference type="ARBA" id="ARBA00048173"/>
    </source>
</evidence>
<keyword evidence="6 13" id="KW-0548">Nucleotidyltransferase</keyword>
<dbReference type="STRING" id="286115.A0A507CQI4"/>
<dbReference type="Pfam" id="PF12009">
    <property type="entry name" value="Telomerase_RBD"/>
    <property type="match status" value="1"/>
</dbReference>
<dbReference type="Pfam" id="PF21399">
    <property type="entry name" value="TERT_C"/>
    <property type="match status" value="1"/>
</dbReference>
<evidence type="ECO:0000256" key="5">
    <source>
        <dbReference type="ARBA" id="ARBA00022679"/>
    </source>
</evidence>
<evidence type="ECO:0000256" key="1">
    <source>
        <dbReference type="ARBA" id="ARBA00008001"/>
    </source>
</evidence>
<dbReference type="VEuPathDB" id="FungiDB:SeMB42_g05053"/>
<evidence type="ECO:0000256" key="13">
    <source>
        <dbReference type="RuleBase" id="RU365061"/>
    </source>
</evidence>
<dbReference type="Pfam" id="PF00078">
    <property type="entry name" value="RVT_1"/>
    <property type="match status" value="1"/>
</dbReference>
<evidence type="ECO:0000259" key="15">
    <source>
        <dbReference type="PROSITE" id="PS50878"/>
    </source>
</evidence>
<dbReference type="CDD" id="cd01648">
    <property type="entry name" value="TERT"/>
    <property type="match status" value="1"/>
</dbReference>
<feature type="compositionally biased region" description="Basic and acidic residues" evidence="14">
    <location>
        <begin position="256"/>
        <end position="273"/>
    </location>
</feature>
<keyword evidence="10 13" id="KW-0695">RNA-directed DNA polymerase</keyword>
<dbReference type="PANTHER" id="PTHR12066:SF0">
    <property type="entry name" value="TELOMERASE REVERSE TRANSCRIPTASE"/>
    <property type="match status" value="1"/>
</dbReference>
<dbReference type="InterPro" id="IPR049139">
    <property type="entry name" value="TERT_C"/>
</dbReference>
<dbReference type="GO" id="GO:0000781">
    <property type="term" value="C:chromosome, telomeric region"/>
    <property type="evidence" value="ECO:0007669"/>
    <property type="project" value="UniProtKB-SubCell"/>
</dbReference>
<feature type="compositionally biased region" description="Basic residues" evidence="14">
    <location>
        <begin position="242"/>
        <end position="255"/>
    </location>
</feature>
<comment type="function">
    <text evidence="13">Telomerase is a ribonucleoprotein enzyme essential for the replication of chromosome termini in most eukaryotes. It elongates telomeres. It is a reverse transcriptase that adds simple sequence repeats to chromosome ends by copying a template sequence within the RNA component of the enzyme.</text>
</comment>
<comment type="catalytic activity">
    <reaction evidence="12 13">
        <text>DNA(n) + a 2'-deoxyribonucleoside 5'-triphosphate = DNA(n+1) + diphosphate</text>
        <dbReference type="Rhea" id="RHEA:22508"/>
        <dbReference type="Rhea" id="RHEA-COMP:17339"/>
        <dbReference type="Rhea" id="RHEA-COMP:17340"/>
        <dbReference type="ChEBI" id="CHEBI:33019"/>
        <dbReference type="ChEBI" id="CHEBI:61560"/>
        <dbReference type="ChEBI" id="CHEBI:173112"/>
        <dbReference type="EC" id="2.7.7.49"/>
    </reaction>
</comment>
<keyword evidence="8 13" id="KW-0460">Magnesium</keyword>
<evidence type="ECO:0000256" key="8">
    <source>
        <dbReference type="ARBA" id="ARBA00022842"/>
    </source>
</evidence>
<dbReference type="GO" id="GO:0007004">
    <property type="term" value="P:telomere maintenance via telomerase"/>
    <property type="evidence" value="ECO:0007669"/>
    <property type="project" value="TreeGrafter"/>
</dbReference>
<reference evidence="18 19" key="1">
    <citation type="journal article" date="2019" name="Sci. Rep.">
        <title>Comparative genomics of chytrid fungi reveal insights into the obligate biotrophic and pathogenic lifestyle of Synchytrium endobioticum.</title>
        <authorList>
            <person name="van de Vossenberg B.T.L.H."/>
            <person name="Warris S."/>
            <person name="Nguyen H.D.T."/>
            <person name="van Gent-Pelzer M.P.E."/>
            <person name="Joly D.L."/>
            <person name="van de Geest H.C."/>
            <person name="Bonants P.J.M."/>
            <person name="Smith D.S."/>
            <person name="Levesque C.A."/>
            <person name="van der Lee T.A.J."/>
        </authorList>
    </citation>
    <scope>NUCLEOTIDE SEQUENCE [LARGE SCALE GENOMIC DNA]</scope>
    <source>
        <strain evidence="16 19">LEV6574</strain>
        <strain evidence="17 18">MB42</strain>
    </source>
</reference>
<evidence type="ECO:0000256" key="3">
    <source>
        <dbReference type="ARBA" id="ARBA00016182"/>
    </source>
</evidence>
<comment type="caution">
    <text evidence="16">The sequence shown here is derived from an EMBL/GenBank/DDBJ whole genome shotgun (WGS) entry which is preliminary data.</text>
</comment>
<evidence type="ECO:0000313" key="18">
    <source>
        <dbReference type="Proteomes" id="UP000317494"/>
    </source>
</evidence>
<dbReference type="GO" id="GO:0003720">
    <property type="term" value="F:telomerase activity"/>
    <property type="evidence" value="ECO:0007669"/>
    <property type="project" value="InterPro"/>
</dbReference>
<keyword evidence="4 13" id="KW-0158">Chromosome</keyword>
<dbReference type="Proteomes" id="UP000320475">
    <property type="component" value="Unassembled WGS sequence"/>
</dbReference>
<dbReference type="Pfam" id="PF11474">
    <property type="entry name" value="TEN_TERT"/>
    <property type="match status" value="1"/>
</dbReference>
<organism evidence="16 19">
    <name type="scientific">Synchytrium endobioticum</name>
    <dbReference type="NCBI Taxonomy" id="286115"/>
    <lineage>
        <taxon>Eukaryota</taxon>
        <taxon>Fungi</taxon>
        <taxon>Fungi incertae sedis</taxon>
        <taxon>Chytridiomycota</taxon>
        <taxon>Chytridiomycota incertae sedis</taxon>
        <taxon>Chytridiomycetes</taxon>
        <taxon>Synchytriales</taxon>
        <taxon>Synchytriaceae</taxon>
        <taxon>Synchytrium</taxon>
    </lineage>
</organism>
<dbReference type="InterPro" id="IPR043502">
    <property type="entry name" value="DNA/RNA_pol_sf"/>
</dbReference>
<keyword evidence="9 13" id="KW-0779">Telomere</keyword>
<evidence type="ECO:0000256" key="9">
    <source>
        <dbReference type="ARBA" id="ARBA00022895"/>
    </source>
</evidence>
<dbReference type="EMBL" id="QEAN01000226">
    <property type="protein sequence ID" value="TPX42623.1"/>
    <property type="molecule type" value="Genomic_DNA"/>
</dbReference>
<dbReference type="EC" id="2.7.7.49" evidence="2 13"/>
<dbReference type="Proteomes" id="UP000317494">
    <property type="component" value="Unassembled WGS sequence"/>
</dbReference>
<accession>A0A507CQI4</accession>
<protein>
    <recommendedName>
        <fullName evidence="3 13">Telomerase reverse transcriptase</fullName>
        <ecNumber evidence="2 13">2.7.7.49</ecNumber>
    </recommendedName>
    <alternativeName>
        <fullName evidence="13">Telomerase catalytic subunit</fullName>
    </alternativeName>
</protein>
<evidence type="ECO:0000256" key="7">
    <source>
        <dbReference type="ARBA" id="ARBA00022723"/>
    </source>
</evidence>
<dbReference type="Gene3D" id="1.10.132.70">
    <property type="match status" value="1"/>
</dbReference>
<name>A0A507CQI4_9FUNG</name>
<dbReference type="Gene3D" id="1.10.357.90">
    <property type="match status" value="1"/>
</dbReference>
<sequence length="1175" mass="134583">MEKDVPGLSRTVLHQIYNNVQSIQDFITSISSPSASPSTTLPGSLKNENDAPWITFLQSTMVCCMDDLQTAHTRTPVISLGASAIITTSQSEVVDRVIRRCIKSHVRKHVLCQGFRNATGENNAAAYGLMGDIERTFPNTMVKYVKSSLWSRLLRFIGDDVMFFLLCYRSVFVALPNGCYLQVSGPSMADISVATATSEVSAPLHFKGSKKRKHRNKEIAAIKRTKTIGIQDDDTAADNLPKKKTRNRRFRRRKPLDKNHSRPPEHDSAMMDVDNETKETTTVALAPPALVETVKTNDSVVSRKEISRPQPRSASNVTLPRDRIFYSRATHGVKGNVLCGLPRIHILNRYRLQELRKFKTPSNTPTQLPPISLNTVLAYIFPRQFALDNIFDHKVSQFGNDAIPDYTVRPLFEEKNKMSWRLKKPLDLVRQLIKLYAGCNIQALYDKHCPIPGDVFGATPLQQRDYLKWSVSFFQVSNFVKAIVKNVLPCAFFGSQHNENVISSVIDRIVRLRRFENMKLSQVLNGFKILDCEWLQPSKLKLNQQVPLSDYQKRYELLQEFLYWLFDGLVIPLLKTSFYATETTTWRNRVVYFRSDVWKMCCAPVFKNLSASLFKKMGQSELRRLVSDAQLSFSRVRLLPKRNGVRPIINLRRKFYQEDVKKLGQPPSHRGRRRHLPPQPTYKPDQFALSINYILQNAFQVLSYEKNNNGNLRRGSVLGLTDIYTKLKTFATALRTQYPSKLPQLYFVKVDITRAFDTINQDKLLQILEDVFTDDDYFIIKYVLASFHTGKYSKSFVKRAFPGSVNIHFPQIAHDMAKGLRRTVVADQVVYPRVDKEEVWHLIEEHISAHIVKVGRQLYRQISGIPQGSVLSSLLCSLYYAHLEQSALSFTSTDNDGLLLHYVDDFLYMTTNRDKANQFLEVMMAGIPDYGVHISMDKTLTNFDAAVGNFTIRSIHGDDFPWCGHLVNTTNLGVRADYSRMTGHQFRESLTVEYGSHPGHVFRRRVLSYIKPKAHALFFDTSLAGTGTLRSGRLDDGRMTVLLNVYQNLKMCSMRFHMYLKQLRNVRDGGNGTRDKFLLGTIYAVIRLMAMFINSRTRTVTAKMMACECRIECKEVTWLGVHAFYTTLRIKQTEYAAILQELKRGVESDEFIPYRKGLRDVVSHQSNSVFEDMLY</sequence>
<comment type="subcellular location">
    <subcellularLocation>
        <location evidence="13">Nucleus</location>
    </subcellularLocation>
    <subcellularLocation>
        <location evidence="13">Chromosome</location>
        <location evidence="13">Telomere</location>
    </subcellularLocation>
</comment>
<dbReference type="InterPro" id="IPR049915">
    <property type="entry name" value="TERT_TEN"/>
</dbReference>